<evidence type="ECO:0000313" key="3">
    <source>
        <dbReference type="Proteomes" id="UP000236546"/>
    </source>
</evidence>
<proteinExistence type="predicted"/>
<evidence type="ECO:0000256" key="1">
    <source>
        <dbReference type="SAM" id="SignalP"/>
    </source>
</evidence>
<keyword evidence="1" id="KW-0732">Signal</keyword>
<dbReference type="Gene3D" id="3.10.450.50">
    <property type="match status" value="2"/>
</dbReference>
<evidence type="ECO:0000313" key="2">
    <source>
        <dbReference type="EMBL" id="PNP44335.1"/>
    </source>
</evidence>
<organism evidence="2 3">
    <name type="scientific">Trichoderma gamsii</name>
    <dbReference type="NCBI Taxonomy" id="398673"/>
    <lineage>
        <taxon>Eukaryota</taxon>
        <taxon>Fungi</taxon>
        <taxon>Dikarya</taxon>
        <taxon>Ascomycota</taxon>
        <taxon>Pezizomycotina</taxon>
        <taxon>Sordariomycetes</taxon>
        <taxon>Hypocreomycetidae</taxon>
        <taxon>Hypocreales</taxon>
        <taxon>Hypocreaceae</taxon>
        <taxon>Trichoderma</taxon>
    </lineage>
</organism>
<protein>
    <recommendedName>
        <fullName evidence="4">SnoaL-like domain-containing protein</fullName>
    </recommendedName>
</protein>
<dbReference type="EMBL" id="MTYH01000035">
    <property type="protein sequence ID" value="PNP44335.1"/>
    <property type="molecule type" value="Genomic_DNA"/>
</dbReference>
<dbReference type="Proteomes" id="UP000236546">
    <property type="component" value="Unassembled WGS sequence"/>
</dbReference>
<dbReference type="InterPro" id="IPR032710">
    <property type="entry name" value="NTF2-like_dom_sf"/>
</dbReference>
<dbReference type="AlphaFoldDB" id="A0A2K0TFP1"/>
<gene>
    <name evidence="2" type="ORF">TGAMA5MH_03941</name>
</gene>
<feature type="signal peptide" evidence="1">
    <location>
        <begin position="1"/>
        <end position="18"/>
    </location>
</feature>
<sequence>MQPLSILIVAAALGLANAGVTAVAVDEPRPTSDSSYVYPNIADISHATPSLVGFLHKYFTAKTLRDLDTFAGYFTPGSQDVYFDATVGLAVPQSILAAELAVLFNASTPDGKSYPLRIIGDMNSAVVLSVSTPGLFKAESRPISAVDFKDGKAARWIDYWDGRLSPLISERAPGNKFPKTFGESNITTKPSPVIYNVTTKLFNALTAGNSKAASSLFTSDAVLEDRALRTRIEGQLGIEQYLNRSLYGTPYGLGSKMRHVVGGVQGGAYEWIGSPAAGSPNGITALELNYQGQITGFYTVWDSSRTSNQTVEALVGFAVAK</sequence>
<evidence type="ECO:0008006" key="4">
    <source>
        <dbReference type="Google" id="ProtNLM"/>
    </source>
</evidence>
<feature type="chain" id="PRO_5014375617" description="SnoaL-like domain-containing protein" evidence="1">
    <location>
        <begin position="19"/>
        <end position="321"/>
    </location>
</feature>
<dbReference type="OrthoDB" id="4802566at2759"/>
<dbReference type="SUPFAM" id="SSF54427">
    <property type="entry name" value="NTF2-like"/>
    <property type="match status" value="1"/>
</dbReference>
<comment type="caution">
    <text evidence="2">The sequence shown here is derived from an EMBL/GenBank/DDBJ whole genome shotgun (WGS) entry which is preliminary data.</text>
</comment>
<reference evidence="2 3" key="1">
    <citation type="submission" date="2017-02" db="EMBL/GenBank/DDBJ databases">
        <title>Genomes of Trichoderma spp. with biocontrol activity.</title>
        <authorList>
            <person name="Gardiner D."/>
            <person name="Kazan K."/>
            <person name="Vos C."/>
            <person name="Harvey P."/>
        </authorList>
    </citation>
    <scope>NUCLEOTIDE SEQUENCE [LARGE SCALE GENOMIC DNA]</scope>
    <source>
        <strain evidence="2 3">A5MH</strain>
    </source>
</reference>
<name>A0A2K0TFP1_9HYPO</name>
<accession>A0A2K0TFP1</accession>